<dbReference type="InterPro" id="IPR026444">
    <property type="entry name" value="Secre_tail"/>
</dbReference>
<accession>A0A382VYW9</accession>
<gene>
    <name evidence="2" type="ORF">METZ01_LOCUS404508</name>
</gene>
<proteinExistence type="predicted"/>
<dbReference type="AlphaFoldDB" id="A0A382VYW9"/>
<dbReference type="Gene3D" id="2.60.40.4070">
    <property type="match status" value="1"/>
</dbReference>
<dbReference type="EMBL" id="UINC01155666">
    <property type="protein sequence ID" value="SVD51654.1"/>
    <property type="molecule type" value="Genomic_DNA"/>
</dbReference>
<name>A0A382VYW9_9ZZZZ</name>
<dbReference type="Pfam" id="PF18962">
    <property type="entry name" value="Por_Secre_tail"/>
    <property type="match status" value="1"/>
</dbReference>
<evidence type="ECO:0000259" key="1">
    <source>
        <dbReference type="Pfam" id="PF18962"/>
    </source>
</evidence>
<reference evidence="2" key="1">
    <citation type="submission" date="2018-05" db="EMBL/GenBank/DDBJ databases">
        <authorList>
            <person name="Lanie J.A."/>
            <person name="Ng W.-L."/>
            <person name="Kazmierczak K.M."/>
            <person name="Andrzejewski T.M."/>
            <person name="Davidsen T.M."/>
            <person name="Wayne K.J."/>
            <person name="Tettelin H."/>
            <person name="Glass J.I."/>
            <person name="Rusch D."/>
            <person name="Podicherti R."/>
            <person name="Tsui H.-C.T."/>
            <person name="Winkler M.E."/>
        </authorList>
    </citation>
    <scope>NUCLEOTIDE SEQUENCE</scope>
</reference>
<organism evidence="2">
    <name type="scientific">marine metagenome</name>
    <dbReference type="NCBI Taxonomy" id="408172"/>
    <lineage>
        <taxon>unclassified sequences</taxon>
        <taxon>metagenomes</taxon>
        <taxon>ecological metagenomes</taxon>
    </lineage>
</organism>
<feature type="domain" description="Secretion system C-terminal sorting" evidence="1">
    <location>
        <begin position="56"/>
        <end position="131"/>
    </location>
</feature>
<dbReference type="NCBIfam" id="TIGR04183">
    <property type="entry name" value="Por_Secre_tail"/>
    <property type="match status" value="1"/>
</dbReference>
<feature type="non-terminal residue" evidence="2">
    <location>
        <position position="1"/>
    </location>
</feature>
<sequence>LTFKYYSSLSDEIINYGESVEFSANMIVGNGLKTLKLSRETGKSGQPIAYGLGDAYPNPFNPVTSFEFTLAVDGMVEVAVYDINGRMVAELVNGYRSAGSYPVVWDANDLSSGVYMLKMATNEFVTMQKVMLIK</sequence>
<protein>
    <recommendedName>
        <fullName evidence="1">Secretion system C-terminal sorting domain-containing protein</fullName>
    </recommendedName>
</protein>
<evidence type="ECO:0000313" key="2">
    <source>
        <dbReference type="EMBL" id="SVD51654.1"/>
    </source>
</evidence>